<comment type="caution">
    <text evidence="3">The sequence shown here is derived from an EMBL/GenBank/DDBJ whole genome shotgun (WGS) entry which is preliminary data.</text>
</comment>
<dbReference type="EC" id="1.1.1.-" evidence="3"/>
<keyword evidence="2 3" id="KW-0560">Oxidoreductase</keyword>
<protein>
    <submittedName>
        <fullName evidence="3">SDR family NAD(P)-dependent oxidoreductase</fullName>
        <ecNumber evidence="3">1.1.1.-</ecNumber>
    </submittedName>
</protein>
<sequence length="235" mass="23909">MNGQTVVVTGGSRGIGAALVRAFAAEGATVVACARDEEALAAVVDDAADVAAGPDAVQGVHADVRDEFDAERLMETAARAGDGNGVDVVVANAAVIHGAPGEMPMDEESYSAFDDALRTNVRGVFATVREALPHMPADGRVLVPSGSVAHEAKAGMGAYAVSKAGAEAVARGFAVDCEQVVTVVDPGLVATDLTGGNGHDPEDAAAQFVWVATDASAEEIDGARVDRKAWRKATR</sequence>
<reference evidence="3 4" key="1">
    <citation type="journal article" date="2019" name="Int. J. Syst. Evol. Microbiol.">
        <title>The Global Catalogue of Microorganisms (GCM) 10K type strain sequencing project: providing services to taxonomists for standard genome sequencing and annotation.</title>
        <authorList>
            <consortium name="The Broad Institute Genomics Platform"/>
            <consortium name="The Broad Institute Genome Sequencing Center for Infectious Disease"/>
            <person name="Wu L."/>
            <person name="Ma J."/>
        </authorList>
    </citation>
    <scope>NUCLEOTIDE SEQUENCE [LARGE SCALE GENOMIC DNA]</scope>
    <source>
        <strain evidence="3 4">CGMCC 1.12553</strain>
    </source>
</reference>
<dbReference type="PANTHER" id="PTHR43008:SF4">
    <property type="entry name" value="CHAIN DEHYDROGENASE, PUTATIVE (AFU_ORTHOLOGUE AFUA_4G08710)-RELATED"/>
    <property type="match status" value="1"/>
</dbReference>
<evidence type="ECO:0000313" key="3">
    <source>
        <dbReference type="EMBL" id="MFC4357190.1"/>
    </source>
</evidence>
<evidence type="ECO:0000256" key="1">
    <source>
        <dbReference type="ARBA" id="ARBA00006484"/>
    </source>
</evidence>
<dbReference type="InterPro" id="IPR002347">
    <property type="entry name" value="SDR_fam"/>
</dbReference>
<dbReference type="Gene3D" id="3.40.50.720">
    <property type="entry name" value="NAD(P)-binding Rossmann-like Domain"/>
    <property type="match status" value="1"/>
</dbReference>
<proteinExistence type="inferred from homology"/>
<dbReference type="InterPro" id="IPR036291">
    <property type="entry name" value="NAD(P)-bd_dom_sf"/>
</dbReference>
<dbReference type="EMBL" id="JBHSDS010000003">
    <property type="protein sequence ID" value="MFC4357190.1"/>
    <property type="molecule type" value="Genomic_DNA"/>
</dbReference>
<dbReference type="CDD" id="cd05233">
    <property type="entry name" value="SDR_c"/>
    <property type="match status" value="1"/>
</dbReference>
<dbReference type="GO" id="GO:0016491">
    <property type="term" value="F:oxidoreductase activity"/>
    <property type="evidence" value="ECO:0007669"/>
    <property type="project" value="UniProtKB-KW"/>
</dbReference>
<dbReference type="Proteomes" id="UP001595921">
    <property type="component" value="Unassembled WGS sequence"/>
</dbReference>
<accession>A0ABD5P8Z2</accession>
<dbReference type="PRINTS" id="PR00081">
    <property type="entry name" value="GDHRDH"/>
</dbReference>
<organism evidence="3 4">
    <name type="scientific">Halobium salinum</name>
    <dbReference type="NCBI Taxonomy" id="1364940"/>
    <lineage>
        <taxon>Archaea</taxon>
        <taxon>Methanobacteriati</taxon>
        <taxon>Methanobacteriota</taxon>
        <taxon>Stenosarchaea group</taxon>
        <taxon>Halobacteria</taxon>
        <taxon>Halobacteriales</taxon>
        <taxon>Haloferacaceae</taxon>
        <taxon>Halobium</taxon>
    </lineage>
</organism>
<dbReference type="AlphaFoldDB" id="A0ABD5P8Z2"/>
<evidence type="ECO:0000313" key="4">
    <source>
        <dbReference type="Proteomes" id="UP001595921"/>
    </source>
</evidence>
<dbReference type="SUPFAM" id="SSF51735">
    <property type="entry name" value="NAD(P)-binding Rossmann-fold domains"/>
    <property type="match status" value="1"/>
</dbReference>
<dbReference type="RefSeq" id="WP_267622507.1">
    <property type="nucleotide sequence ID" value="NZ_JAODIW010000006.1"/>
</dbReference>
<keyword evidence="4" id="KW-1185">Reference proteome</keyword>
<gene>
    <name evidence="3" type="ORF">ACFO0N_04410</name>
</gene>
<name>A0ABD5P8Z2_9EURY</name>
<dbReference type="PANTHER" id="PTHR43008">
    <property type="entry name" value="BENZIL REDUCTASE"/>
    <property type="match status" value="1"/>
</dbReference>
<comment type="similarity">
    <text evidence="1">Belongs to the short-chain dehydrogenases/reductases (SDR) family.</text>
</comment>
<evidence type="ECO:0000256" key="2">
    <source>
        <dbReference type="ARBA" id="ARBA00023002"/>
    </source>
</evidence>
<dbReference type="Pfam" id="PF00106">
    <property type="entry name" value="adh_short"/>
    <property type="match status" value="1"/>
</dbReference>